<reference evidence="5 6" key="1">
    <citation type="journal article" date="2006" name="Science">
        <title>Phytophthora genome sequences uncover evolutionary origins and mechanisms of pathogenesis.</title>
        <authorList>
            <person name="Tyler B.M."/>
            <person name="Tripathy S."/>
            <person name="Zhang X."/>
            <person name="Dehal P."/>
            <person name="Jiang R.H."/>
            <person name="Aerts A."/>
            <person name="Arredondo F.D."/>
            <person name="Baxter L."/>
            <person name="Bensasson D."/>
            <person name="Beynon J.L."/>
            <person name="Chapman J."/>
            <person name="Damasceno C.M."/>
            <person name="Dorrance A.E."/>
            <person name="Dou D."/>
            <person name="Dickerman A.W."/>
            <person name="Dubchak I.L."/>
            <person name="Garbelotto M."/>
            <person name="Gijzen M."/>
            <person name="Gordon S.G."/>
            <person name="Govers F."/>
            <person name="Grunwald N.J."/>
            <person name="Huang W."/>
            <person name="Ivors K.L."/>
            <person name="Jones R.W."/>
            <person name="Kamoun S."/>
            <person name="Krampis K."/>
            <person name="Lamour K.H."/>
            <person name="Lee M.K."/>
            <person name="McDonald W.H."/>
            <person name="Medina M."/>
            <person name="Meijer H.J."/>
            <person name="Nordberg E.K."/>
            <person name="Maclean D.J."/>
            <person name="Ospina-Giraldo M.D."/>
            <person name="Morris P.F."/>
            <person name="Phuntumart V."/>
            <person name="Putnam N.H."/>
            <person name="Rash S."/>
            <person name="Rose J.K."/>
            <person name="Sakihama Y."/>
            <person name="Salamov A.A."/>
            <person name="Savidor A."/>
            <person name="Scheuring C.F."/>
            <person name="Smith B.M."/>
            <person name="Sobral B.W."/>
            <person name="Terry A."/>
            <person name="Torto-Alalibo T.A."/>
            <person name="Win J."/>
            <person name="Xu Z."/>
            <person name="Zhang H."/>
            <person name="Grigoriev I.V."/>
            <person name="Rokhsar D.S."/>
            <person name="Boore J.L."/>
        </authorList>
    </citation>
    <scope>NUCLEOTIDE SEQUENCE [LARGE SCALE GENOMIC DNA]</scope>
    <source>
        <strain evidence="5 6">P6497</strain>
    </source>
</reference>
<protein>
    <recommendedName>
        <fullName evidence="4">EF-hand domain-containing protein</fullName>
    </recommendedName>
</protein>
<gene>
    <name evidence="5" type="ORF">PHYSODRAFT_478226</name>
</gene>
<dbReference type="PROSITE" id="PS50082">
    <property type="entry name" value="WD_REPEATS_2"/>
    <property type="match status" value="1"/>
</dbReference>
<feature type="compositionally biased region" description="Low complexity" evidence="3">
    <location>
        <begin position="833"/>
        <end position="845"/>
    </location>
</feature>
<evidence type="ECO:0000256" key="3">
    <source>
        <dbReference type="SAM" id="MobiDB-lite"/>
    </source>
</evidence>
<feature type="domain" description="EF-hand" evidence="4">
    <location>
        <begin position="45"/>
        <end position="80"/>
    </location>
</feature>
<dbReference type="SUPFAM" id="SSF50998">
    <property type="entry name" value="Quinoprotein alcohol dehydrogenase-like"/>
    <property type="match status" value="1"/>
</dbReference>
<dbReference type="PANTHER" id="PTHR44324">
    <property type="entry name" value="WD40 REPEAT DOMAIN 95"/>
    <property type="match status" value="1"/>
</dbReference>
<evidence type="ECO:0000256" key="1">
    <source>
        <dbReference type="ARBA" id="ARBA00022737"/>
    </source>
</evidence>
<dbReference type="InterPro" id="IPR011992">
    <property type="entry name" value="EF-hand-dom_pair"/>
</dbReference>
<dbReference type="InterPro" id="IPR015943">
    <property type="entry name" value="WD40/YVTN_repeat-like_dom_sf"/>
</dbReference>
<feature type="region of interest" description="Disordered" evidence="3">
    <location>
        <begin position="754"/>
        <end position="773"/>
    </location>
</feature>
<evidence type="ECO:0000256" key="2">
    <source>
        <dbReference type="PROSITE-ProRule" id="PRU00221"/>
    </source>
</evidence>
<sequence length="1154" mass="127292">MDVMMNMTTEDVRRLRGQFTGSLELEAFVRLMKKSLRDRIHSELDFVVSVIELFHTIDVNGDAVLDWDEFAGYMMDAGQAKADFYFEGRGRSNKHYVPLPMLPPDPKTPLRHITSRVQQMRLLTDQNAVAYFEVNSDVVYIYGLQFDRNDGPRHLSTMRLHTAFQEHVIIDVVYVPTRKSLVTSSVLVRGYLSIWNVADLYNPVMTHRLESLAAQEHLCWVPSLKSMATSAVIFPGIETASKRDCYRPNAGADQPHTKLSQLELWDLSGKIRAPPPGTIATKEVTVVQERLKGVTAIVAFRSINRTYLAVGREDGILTVVDTETGEEVGSFDAHGSGVKVLVYSNEVEGLASVGFHSYADETSLHISTWKKTSSAGMLSHDTTLRQHEAPVELLAFVDSNHQLISVDRTETFNVYSSVMRTPTSEPWECLQTFQYVPPPASTWQLPQTLWSMFVVPETAASDPVLITAGTKVKFYDHCEVKPREEVFFAYYCSALNVVVGATSTKLLLWRGDTGALWKTYEYAAILGSTQTADPESREAHARAITAVCVDDRERKIIVGDDTGSIKVVNAVNGNVMKELDPHTECVVSVSYVLYGKRVISVSADSVLHICDENNPQGYYVPFGGGPILAAKYVIMKSTGNEALNLVAVLVANPRGDSFIQVWNFDMSHSQGTCIAPQSCGEITSMSFFGSTADIVGGTSSGRVFLWSPVLGTTSYRCVMELASSPFTTTNVDRSNPNAAITHIITICVPETAHADGAEDDGGSSETERVASSAEVSAKENLAIFEGRPAIKDCLRLEHECGVHVYASDEGGFVSQWHVHRSCEHVLTFASLPSGRPMSRPSSGNGQSRRGHGTAFQHEEMAIGFDSIAALYHHAVLKSSTNTTRHWQAHSGAVLSLEVATNPIAVVTSSASGQIKLWGVNGESYGVLDHFATRRAPLDHPWTFPVNMAARRQQREAEAKEFLRRPAGSAWRSVLKPRVSVLQERLSLTKRDLSFSHQRPRSRKANARPSEAGRAVRNFILAQTTSGVETKRAAPSSAFKAIDQDTSSLHSVLKELEQFQLSTDGTSECNSGRGGGDRLDARSKKYSMVTLADVKSSLFRPRRGSNSVHCDLPSNNQRSSLKQSKARPETREGSDGVLRYHVKLAHTWQQPLQKQ</sequence>
<organism evidence="5 6">
    <name type="scientific">Phytophthora sojae (strain P6497)</name>
    <name type="common">Soybean stem and root rot agent</name>
    <name type="synonym">Phytophthora megasperma f. sp. glycines</name>
    <dbReference type="NCBI Taxonomy" id="1094619"/>
    <lineage>
        <taxon>Eukaryota</taxon>
        <taxon>Sar</taxon>
        <taxon>Stramenopiles</taxon>
        <taxon>Oomycota</taxon>
        <taxon>Peronosporomycetes</taxon>
        <taxon>Peronosporales</taxon>
        <taxon>Peronosporaceae</taxon>
        <taxon>Phytophthora</taxon>
    </lineage>
</organism>
<dbReference type="InParanoid" id="G4YZI3"/>
<dbReference type="AlphaFoldDB" id="G4YZI3"/>
<dbReference type="RefSeq" id="XP_009520477.1">
    <property type="nucleotide sequence ID" value="XM_009522182.1"/>
</dbReference>
<keyword evidence="6" id="KW-1185">Reference proteome</keyword>
<keyword evidence="1" id="KW-0677">Repeat</keyword>
<evidence type="ECO:0000313" key="6">
    <source>
        <dbReference type="Proteomes" id="UP000002640"/>
    </source>
</evidence>
<dbReference type="InterPro" id="IPR011047">
    <property type="entry name" value="Quinoprotein_ADH-like_sf"/>
</dbReference>
<dbReference type="KEGG" id="psoj:PHYSODRAFT_478226"/>
<dbReference type="GO" id="GO:0005509">
    <property type="term" value="F:calcium ion binding"/>
    <property type="evidence" value="ECO:0007669"/>
    <property type="project" value="InterPro"/>
</dbReference>
<dbReference type="PANTHER" id="PTHR44324:SF4">
    <property type="entry name" value="WD40 REPEAT DOMAIN 95"/>
    <property type="match status" value="1"/>
</dbReference>
<dbReference type="STRING" id="1094619.G4YZI3"/>
<dbReference type="SMART" id="SM00320">
    <property type="entry name" value="WD40"/>
    <property type="match status" value="6"/>
</dbReference>
<dbReference type="InterPro" id="IPR051242">
    <property type="entry name" value="WD-EF-hand_domain"/>
</dbReference>
<evidence type="ECO:0000259" key="4">
    <source>
        <dbReference type="PROSITE" id="PS50222"/>
    </source>
</evidence>
<feature type="repeat" description="WD" evidence="2">
    <location>
        <begin position="886"/>
        <end position="920"/>
    </location>
</feature>
<dbReference type="OMA" id="FHTIDVN"/>
<dbReference type="InterPro" id="IPR002048">
    <property type="entry name" value="EF_hand_dom"/>
</dbReference>
<evidence type="ECO:0000313" key="5">
    <source>
        <dbReference type="EMBL" id="EGZ25189.1"/>
    </source>
</evidence>
<dbReference type="GeneID" id="20654976"/>
<name>G4YZI3_PHYSP</name>
<dbReference type="SUPFAM" id="SSF50978">
    <property type="entry name" value="WD40 repeat-like"/>
    <property type="match status" value="1"/>
</dbReference>
<feature type="region of interest" description="Disordered" evidence="3">
    <location>
        <begin position="1101"/>
        <end position="1135"/>
    </location>
</feature>
<dbReference type="InterPro" id="IPR001680">
    <property type="entry name" value="WD40_rpt"/>
</dbReference>
<keyword evidence="2" id="KW-0853">WD repeat</keyword>
<dbReference type="PROSITE" id="PS50222">
    <property type="entry name" value="EF_HAND_2"/>
    <property type="match status" value="1"/>
</dbReference>
<dbReference type="EMBL" id="JH159152">
    <property type="protein sequence ID" value="EGZ25189.1"/>
    <property type="molecule type" value="Genomic_DNA"/>
</dbReference>
<dbReference type="SUPFAM" id="SSF47473">
    <property type="entry name" value="EF-hand"/>
    <property type="match status" value="1"/>
</dbReference>
<dbReference type="Proteomes" id="UP000002640">
    <property type="component" value="Unassembled WGS sequence"/>
</dbReference>
<dbReference type="Gene3D" id="2.130.10.10">
    <property type="entry name" value="YVTN repeat-like/Quinoprotein amine dehydrogenase"/>
    <property type="match status" value="3"/>
</dbReference>
<accession>G4YZI3</accession>
<feature type="region of interest" description="Disordered" evidence="3">
    <location>
        <begin position="833"/>
        <end position="852"/>
    </location>
</feature>
<dbReference type="InterPro" id="IPR036322">
    <property type="entry name" value="WD40_repeat_dom_sf"/>
</dbReference>
<feature type="compositionally biased region" description="Polar residues" evidence="3">
    <location>
        <begin position="1103"/>
        <end position="1122"/>
    </location>
</feature>
<proteinExistence type="predicted"/>